<sequence>MNTTLSDLDIFKIGIGERGWLYRYGEDEDENKSRTQSSIDFVCDSFWYDLGWMAQIDVSTTSVTSKTTTGAAQRQ</sequence>
<accession>A0A819WK33</accession>
<evidence type="ECO:0000313" key="1">
    <source>
        <dbReference type="EMBL" id="CAF4127898.1"/>
    </source>
</evidence>
<dbReference type="Proteomes" id="UP000663836">
    <property type="component" value="Unassembled WGS sequence"/>
</dbReference>
<proteinExistence type="predicted"/>
<comment type="caution">
    <text evidence="1">The sequence shown here is derived from an EMBL/GenBank/DDBJ whole genome shotgun (WGS) entry which is preliminary data.</text>
</comment>
<gene>
    <name evidence="1" type="ORF">JBS370_LOCUS32933</name>
</gene>
<reference evidence="1" key="1">
    <citation type="submission" date="2021-02" db="EMBL/GenBank/DDBJ databases">
        <authorList>
            <person name="Nowell W R."/>
        </authorList>
    </citation>
    <scope>NUCLEOTIDE SEQUENCE</scope>
</reference>
<name>A0A819WK33_9BILA</name>
<evidence type="ECO:0000313" key="2">
    <source>
        <dbReference type="Proteomes" id="UP000663836"/>
    </source>
</evidence>
<dbReference type="AlphaFoldDB" id="A0A819WK33"/>
<organism evidence="1 2">
    <name type="scientific">Rotaria sordida</name>
    <dbReference type="NCBI Taxonomy" id="392033"/>
    <lineage>
        <taxon>Eukaryota</taxon>
        <taxon>Metazoa</taxon>
        <taxon>Spiralia</taxon>
        <taxon>Gnathifera</taxon>
        <taxon>Rotifera</taxon>
        <taxon>Eurotatoria</taxon>
        <taxon>Bdelloidea</taxon>
        <taxon>Philodinida</taxon>
        <taxon>Philodinidae</taxon>
        <taxon>Rotaria</taxon>
    </lineage>
</organism>
<dbReference type="EMBL" id="CAJOBD010009087">
    <property type="protein sequence ID" value="CAF4127898.1"/>
    <property type="molecule type" value="Genomic_DNA"/>
</dbReference>
<protein>
    <submittedName>
        <fullName evidence="1">Uncharacterized protein</fullName>
    </submittedName>
</protein>